<accession>L7VF18</accession>
<organism evidence="1 2">
    <name type="scientific">Mycobacterium liflandii (strain 128FXT)</name>
    <dbReference type="NCBI Taxonomy" id="459424"/>
    <lineage>
        <taxon>Bacteria</taxon>
        <taxon>Bacillati</taxon>
        <taxon>Actinomycetota</taxon>
        <taxon>Actinomycetes</taxon>
        <taxon>Mycobacteriales</taxon>
        <taxon>Mycobacteriaceae</taxon>
        <taxon>Mycobacterium</taxon>
        <taxon>Mycobacterium ulcerans group</taxon>
    </lineage>
</organism>
<dbReference type="KEGG" id="mli:MULP_04435"/>
<name>L7VF18_MYCL1</name>
<proteinExistence type="predicted"/>
<evidence type="ECO:0000313" key="2">
    <source>
        <dbReference type="Proteomes" id="UP000011157"/>
    </source>
</evidence>
<dbReference type="Proteomes" id="UP000011157">
    <property type="component" value="Chromosome"/>
</dbReference>
<evidence type="ECO:0000313" key="1">
    <source>
        <dbReference type="EMBL" id="AGC63999.1"/>
    </source>
</evidence>
<protein>
    <submittedName>
        <fullName evidence="1">Uncharacterized protein</fullName>
    </submittedName>
</protein>
<dbReference type="EMBL" id="CP003899">
    <property type="protein sequence ID" value="AGC63999.1"/>
    <property type="molecule type" value="Genomic_DNA"/>
</dbReference>
<keyword evidence="2" id="KW-1185">Reference proteome</keyword>
<reference evidence="1 2" key="1">
    <citation type="journal article" date="2013" name="J. Bacteriol.">
        <title>Complete Genome Sequence of the Frog Pathogen Mycobacterium ulcerans Ecovar Liflandii.</title>
        <authorList>
            <person name="Tobias N.J."/>
            <person name="Doig K.D."/>
            <person name="Medema M.H."/>
            <person name="Chen H."/>
            <person name="Haring V."/>
            <person name="Moore R."/>
            <person name="Seemann T."/>
            <person name="Stinear T.P."/>
        </authorList>
    </citation>
    <scope>NUCLEOTIDE SEQUENCE [LARGE SCALE GENOMIC DNA]</scope>
    <source>
        <strain evidence="1 2">128FXT</strain>
    </source>
</reference>
<dbReference type="HOGENOM" id="CLU_1832938_0_0_11"/>
<dbReference type="PATRIC" id="fig|459424.11.peg.4570"/>
<gene>
    <name evidence="1" type="ordered locus">MULP_04435</name>
</gene>
<dbReference type="AlphaFoldDB" id="L7VF18"/>
<sequence length="140" mass="15172">MANGPCGTVNTWLPIVQPPVTRGRGPCDRWFFILDYGRHRVALAPAPSHNFGSHDFGKQLDCGEFGRAYTAVKQFMQLPCGTTPAHVRIPRVPVAETDANPLDARLPFGAAQPKASTPASPIAVHHQPERFAAYGALAHH</sequence>